<comment type="caution">
    <text evidence="5">The sequence shown here is derived from an EMBL/GenBank/DDBJ whole genome shotgun (WGS) entry which is preliminary data.</text>
</comment>
<feature type="domain" description="ClpA/ClpB AAA lid" evidence="4">
    <location>
        <begin position="9"/>
        <end position="102"/>
    </location>
</feature>
<dbReference type="PANTHER" id="PTHR11638">
    <property type="entry name" value="ATP-DEPENDENT CLP PROTEASE"/>
    <property type="match status" value="1"/>
</dbReference>
<dbReference type="PANTHER" id="PTHR11638:SF155">
    <property type="entry name" value="CHAPERONE PROTEIN CLPC1, CHLOROPLASTIC-LIKE"/>
    <property type="match status" value="1"/>
</dbReference>
<dbReference type="AlphaFoldDB" id="A0A7J7LWZ3"/>
<dbReference type="EMBL" id="JACGCM010001948">
    <property type="protein sequence ID" value="KAF6147050.1"/>
    <property type="molecule type" value="Genomic_DNA"/>
</dbReference>
<dbReference type="GO" id="GO:0005737">
    <property type="term" value="C:cytoplasm"/>
    <property type="evidence" value="ECO:0007669"/>
    <property type="project" value="TreeGrafter"/>
</dbReference>
<dbReference type="Gene3D" id="4.10.860.10">
    <property type="entry name" value="UVR domain"/>
    <property type="match status" value="1"/>
</dbReference>
<keyword evidence="6" id="KW-1185">Reference proteome</keyword>
<dbReference type="Gene3D" id="1.10.8.60">
    <property type="match status" value="1"/>
</dbReference>
<evidence type="ECO:0000259" key="4">
    <source>
        <dbReference type="Pfam" id="PF17871"/>
    </source>
</evidence>
<dbReference type="GO" id="GO:0016887">
    <property type="term" value="F:ATP hydrolysis activity"/>
    <property type="evidence" value="ECO:0007669"/>
    <property type="project" value="TreeGrafter"/>
</dbReference>
<dbReference type="SUPFAM" id="SSF52540">
    <property type="entry name" value="P-loop containing nucleoside triphosphate hydrolases"/>
    <property type="match status" value="1"/>
</dbReference>
<evidence type="ECO:0000313" key="6">
    <source>
        <dbReference type="Proteomes" id="UP000541444"/>
    </source>
</evidence>
<sequence length="105" mass="12104">LVEVPEPTVDEALQILKGLKEQYETHHMLRYTDGALVAAARLSFQYISNHSLPGKAIDLIDEASFLVQFRNSKLCNNTRKLEKQLRQITNEKIEVVRDEGFEKVY</sequence>
<feature type="non-terminal residue" evidence="5">
    <location>
        <position position="1"/>
    </location>
</feature>
<evidence type="ECO:0000313" key="5">
    <source>
        <dbReference type="EMBL" id="KAF6147050.1"/>
    </source>
</evidence>
<dbReference type="InterPro" id="IPR027417">
    <property type="entry name" value="P-loop_NTPase"/>
</dbReference>
<proteinExistence type="predicted"/>
<evidence type="ECO:0000256" key="2">
    <source>
        <dbReference type="ARBA" id="ARBA00022741"/>
    </source>
</evidence>
<keyword evidence="3" id="KW-0067">ATP-binding</keyword>
<dbReference type="GO" id="GO:0034605">
    <property type="term" value="P:cellular response to heat"/>
    <property type="evidence" value="ECO:0007669"/>
    <property type="project" value="TreeGrafter"/>
</dbReference>
<dbReference type="InterPro" id="IPR050130">
    <property type="entry name" value="ClpA_ClpB"/>
</dbReference>
<keyword evidence="2" id="KW-0547">Nucleotide-binding</keyword>
<name>A0A7J7LWZ3_9MAGN</name>
<dbReference type="GO" id="GO:0005524">
    <property type="term" value="F:ATP binding"/>
    <property type="evidence" value="ECO:0007669"/>
    <property type="project" value="UniProtKB-KW"/>
</dbReference>
<protein>
    <recommendedName>
        <fullName evidence="4">ClpA/ClpB AAA lid domain-containing protein</fullName>
    </recommendedName>
</protein>
<keyword evidence="1" id="KW-0677">Repeat</keyword>
<evidence type="ECO:0000256" key="1">
    <source>
        <dbReference type="ARBA" id="ARBA00022737"/>
    </source>
</evidence>
<dbReference type="Proteomes" id="UP000541444">
    <property type="component" value="Unassembled WGS sequence"/>
</dbReference>
<dbReference type="Pfam" id="PF17871">
    <property type="entry name" value="AAA_lid_9"/>
    <property type="match status" value="1"/>
</dbReference>
<reference evidence="5 6" key="1">
    <citation type="journal article" date="2020" name="IScience">
        <title>Genome Sequencing of the Endangered Kingdonia uniflora (Circaeasteraceae, Ranunculales) Reveals Potential Mechanisms of Evolutionary Specialization.</title>
        <authorList>
            <person name="Sun Y."/>
            <person name="Deng T."/>
            <person name="Zhang A."/>
            <person name="Moore M.J."/>
            <person name="Landis J.B."/>
            <person name="Lin N."/>
            <person name="Zhang H."/>
            <person name="Zhang X."/>
            <person name="Huang J."/>
            <person name="Zhang X."/>
            <person name="Sun H."/>
            <person name="Wang H."/>
        </authorList>
    </citation>
    <scope>NUCLEOTIDE SEQUENCE [LARGE SCALE GENOMIC DNA]</scope>
    <source>
        <strain evidence="5">TB1705</strain>
        <tissue evidence="5">Leaf</tissue>
    </source>
</reference>
<dbReference type="OrthoDB" id="1750429at2759"/>
<dbReference type="InterPro" id="IPR041546">
    <property type="entry name" value="ClpA/ClpB_AAA_lid"/>
</dbReference>
<organism evidence="5 6">
    <name type="scientific">Kingdonia uniflora</name>
    <dbReference type="NCBI Taxonomy" id="39325"/>
    <lineage>
        <taxon>Eukaryota</taxon>
        <taxon>Viridiplantae</taxon>
        <taxon>Streptophyta</taxon>
        <taxon>Embryophyta</taxon>
        <taxon>Tracheophyta</taxon>
        <taxon>Spermatophyta</taxon>
        <taxon>Magnoliopsida</taxon>
        <taxon>Ranunculales</taxon>
        <taxon>Circaeasteraceae</taxon>
        <taxon>Kingdonia</taxon>
    </lineage>
</organism>
<evidence type="ECO:0000256" key="3">
    <source>
        <dbReference type="ARBA" id="ARBA00022840"/>
    </source>
</evidence>
<gene>
    <name evidence="5" type="ORF">GIB67_036769</name>
</gene>
<accession>A0A7J7LWZ3</accession>